<proteinExistence type="predicted"/>
<accession>A0A6J4MJA3</accession>
<name>A0A6J4MJA3_9CYAN</name>
<protein>
    <submittedName>
        <fullName evidence="2">Uncharacterized protein</fullName>
    </submittedName>
</protein>
<reference evidence="2" key="1">
    <citation type="submission" date="2020-02" db="EMBL/GenBank/DDBJ databases">
        <authorList>
            <person name="Meier V. D."/>
        </authorList>
    </citation>
    <scope>NUCLEOTIDE SEQUENCE</scope>
    <source>
        <strain evidence="2">AVDCRST_MAG94</strain>
    </source>
</reference>
<dbReference type="EMBL" id="CADCTY010001100">
    <property type="protein sequence ID" value="CAA9356943.1"/>
    <property type="molecule type" value="Genomic_DNA"/>
</dbReference>
<gene>
    <name evidence="2" type="ORF">AVDCRST_MAG94-3121</name>
</gene>
<evidence type="ECO:0000256" key="1">
    <source>
        <dbReference type="SAM" id="MobiDB-lite"/>
    </source>
</evidence>
<dbReference type="AlphaFoldDB" id="A0A6J4MJA3"/>
<feature type="region of interest" description="Disordered" evidence="1">
    <location>
        <begin position="1"/>
        <end position="23"/>
    </location>
</feature>
<organism evidence="2">
    <name type="scientific">uncultured Leptolyngbya sp</name>
    <dbReference type="NCBI Taxonomy" id="332963"/>
    <lineage>
        <taxon>Bacteria</taxon>
        <taxon>Bacillati</taxon>
        <taxon>Cyanobacteriota</taxon>
        <taxon>Cyanophyceae</taxon>
        <taxon>Leptolyngbyales</taxon>
        <taxon>Leptolyngbyaceae</taxon>
        <taxon>Leptolyngbya group</taxon>
        <taxon>Leptolyngbya</taxon>
        <taxon>environmental samples</taxon>
    </lineage>
</organism>
<sequence>MAWRQRLPQLSPSGQAAGDSNAPDVCRTFQQRTLTTASGF</sequence>
<evidence type="ECO:0000313" key="2">
    <source>
        <dbReference type="EMBL" id="CAA9356943.1"/>
    </source>
</evidence>